<feature type="transmembrane region" description="Helical" evidence="1">
    <location>
        <begin position="106"/>
        <end position="127"/>
    </location>
</feature>
<feature type="transmembrane region" description="Helical" evidence="1">
    <location>
        <begin position="43"/>
        <end position="67"/>
    </location>
</feature>
<dbReference type="Proteomes" id="UP000194873">
    <property type="component" value="Unassembled WGS sequence"/>
</dbReference>
<dbReference type="EMBL" id="MTSE01000006">
    <property type="protein sequence ID" value="OUJ73415.1"/>
    <property type="molecule type" value="Genomic_DNA"/>
</dbReference>
<feature type="transmembrane region" description="Helical" evidence="1">
    <location>
        <begin position="187"/>
        <end position="209"/>
    </location>
</feature>
<feature type="transmembrane region" description="Helical" evidence="1">
    <location>
        <begin position="82"/>
        <end position="99"/>
    </location>
</feature>
<protein>
    <recommendedName>
        <fullName evidence="4">Phosphatidic acid phosphatase type 2/haloperoxidase domain-containing protein</fullName>
    </recommendedName>
</protein>
<name>A0A243WDA2_9BACT</name>
<evidence type="ECO:0000256" key="1">
    <source>
        <dbReference type="SAM" id="Phobius"/>
    </source>
</evidence>
<sequence>MSRPLATALSAAFHPLLVPSYLFYIICYQLPGVILRPLMPDRWVVLAVVFVFTFLLPSLLTTALHWFGQVESLMLPDRQHRPLPFLLTTICFAAATFLFQRERHAFDPLLTHMMAGMTVAVLLTFLISLHWKISAHSVGVGGAAGFLSVLQMSALSGESGVWWLVSMILLTGAVMSARLALNAHTSAQVWAGLSLGISVVIGFGLGLTLG</sequence>
<keyword evidence="1" id="KW-0472">Membrane</keyword>
<evidence type="ECO:0000313" key="2">
    <source>
        <dbReference type="EMBL" id="OUJ73415.1"/>
    </source>
</evidence>
<feature type="transmembrane region" description="Helical" evidence="1">
    <location>
        <begin position="12"/>
        <end position="31"/>
    </location>
</feature>
<keyword evidence="1" id="KW-0812">Transmembrane</keyword>
<evidence type="ECO:0008006" key="4">
    <source>
        <dbReference type="Google" id="ProtNLM"/>
    </source>
</evidence>
<proteinExistence type="predicted"/>
<keyword evidence="3" id="KW-1185">Reference proteome</keyword>
<organism evidence="2 3">
    <name type="scientific">Hymenobacter crusticola</name>
    <dbReference type="NCBI Taxonomy" id="1770526"/>
    <lineage>
        <taxon>Bacteria</taxon>
        <taxon>Pseudomonadati</taxon>
        <taxon>Bacteroidota</taxon>
        <taxon>Cytophagia</taxon>
        <taxon>Cytophagales</taxon>
        <taxon>Hymenobacteraceae</taxon>
        <taxon>Hymenobacter</taxon>
    </lineage>
</organism>
<comment type="caution">
    <text evidence="2">The sequence shown here is derived from an EMBL/GenBank/DDBJ whole genome shotgun (WGS) entry which is preliminary data.</text>
</comment>
<keyword evidence="1" id="KW-1133">Transmembrane helix</keyword>
<feature type="transmembrane region" description="Helical" evidence="1">
    <location>
        <begin position="162"/>
        <end position="181"/>
    </location>
</feature>
<dbReference type="OrthoDB" id="9786064at2"/>
<dbReference type="AlphaFoldDB" id="A0A243WDA2"/>
<accession>A0A243WDA2</accession>
<evidence type="ECO:0000313" key="3">
    <source>
        <dbReference type="Proteomes" id="UP000194873"/>
    </source>
</evidence>
<feature type="transmembrane region" description="Helical" evidence="1">
    <location>
        <begin position="133"/>
        <end position="150"/>
    </location>
</feature>
<gene>
    <name evidence="2" type="ORF">BXP70_13455</name>
</gene>
<reference evidence="2 3" key="1">
    <citation type="submission" date="2017-01" db="EMBL/GenBank/DDBJ databases">
        <title>A new Hymenobacter.</title>
        <authorList>
            <person name="Liang Y."/>
            <person name="Feng F."/>
        </authorList>
    </citation>
    <scope>NUCLEOTIDE SEQUENCE [LARGE SCALE GENOMIC DNA]</scope>
    <source>
        <strain evidence="2">MIMBbqt21</strain>
    </source>
</reference>
<dbReference type="RefSeq" id="WP_143436490.1">
    <property type="nucleotide sequence ID" value="NZ_MTSE01000006.1"/>
</dbReference>